<dbReference type="STRING" id="192903.SAMN04488513_102735"/>
<dbReference type="OrthoDB" id="1450721at2"/>
<accession>A0A1M6GA25</accession>
<dbReference type="RefSeq" id="WP_072991967.1">
    <property type="nucleotide sequence ID" value="NZ_FQYU01000002.1"/>
</dbReference>
<reference evidence="2" key="1">
    <citation type="submission" date="2016-11" db="EMBL/GenBank/DDBJ databases">
        <authorList>
            <person name="Varghese N."/>
            <person name="Submissions S."/>
        </authorList>
    </citation>
    <scope>NUCLEOTIDE SEQUENCE [LARGE SCALE GENOMIC DNA]</scope>
    <source>
        <strain evidence="2">DSM 19858</strain>
    </source>
</reference>
<proteinExistence type="predicted"/>
<dbReference type="EMBL" id="FQYU01000002">
    <property type="protein sequence ID" value="SHJ06803.1"/>
    <property type="molecule type" value="Genomic_DNA"/>
</dbReference>
<keyword evidence="2" id="KW-1185">Reference proteome</keyword>
<dbReference type="AlphaFoldDB" id="A0A1M6GA25"/>
<dbReference type="Proteomes" id="UP000184543">
    <property type="component" value="Unassembled WGS sequence"/>
</dbReference>
<protein>
    <submittedName>
        <fullName evidence="1">Uncharacterized protein</fullName>
    </submittedName>
</protein>
<evidence type="ECO:0000313" key="2">
    <source>
        <dbReference type="Proteomes" id="UP000184543"/>
    </source>
</evidence>
<organism evidence="1 2">
    <name type="scientific">Pseudozobellia thermophila</name>
    <dbReference type="NCBI Taxonomy" id="192903"/>
    <lineage>
        <taxon>Bacteria</taxon>
        <taxon>Pseudomonadati</taxon>
        <taxon>Bacteroidota</taxon>
        <taxon>Flavobacteriia</taxon>
        <taxon>Flavobacteriales</taxon>
        <taxon>Flavobacteriaceae</taxon>
        <taxon>Pseudozobellia</taxon>
    </lineage>
</organism>
<name>A0A1M6GA25_9FLAO</name>
<gene>
    <name evidence="1" type="ORF">SAMN04488513_102735</name>
</gene>
<sequence>MIVLTAKVPTPSPLLTSYFLEVKGVLGTVNIGLNRPGFHEALTKHYLAVDYVRDNCFLNNQRQRGCPFERRTDTGQPSNGLKVITSELPESFDNLVLP</sequence>
<evidence type="ECO:0000313" key="1">
    <source>
        <dbReference type="EMBL" id="SHJ06803.1"/>
    </source>
</evidence>